<dbReference type="InterPro" id="IPR036322">
    <property type="entry name" value="WD40_repeat_dom_sf"/>
</dbReference>
<dbReference type="AlphaFoldDB" id="X6MN87"/>
<organism evidence="1 2">
    <name type="scientific">Reticulomyxa filosa</name>
    <dbReference type="NCBI Taxonomy" id="46433"/>
    <lineage>
        <taxon>Eukaryota</taxon>
        <taxon>Sar</taxon>
        <taxon>Rhizaria</taxon>
        <taxon>Retaria</taxon>
        <taxon>Foraminifera</taxon>
        <taxon>Monothalamids</taxon>
        <taxon>Reticulomyxidae</taxon>
        <taxon>Reticulomyxa</taxon>
    </lineage>
</organism>
<reference evidence="1 2" key="1">
    <citation type="journal article" date="2013" name="Curr. Biol.">
        <title>The Genome of the Foraminiferan Reticulomyxa filosa.</title>
        <authorList>
            <person name="Glockner G."/>
            <person name="Hulsmann N."/>
            <person name="Schleicher M."/>
            <person name="Noegel A.A."/>
            <person name="Eichinger L."/>
            <person name="Gallinger C."/>
            <person name="Pawlowski J."/>
            <person name="Sierra R."/>
            <person name="Euteneuer U."/>
            <person name="Pillet L."/>
            <person name="Moustafa A."/>
            <person name="Platzer M."/>
            <person name="Groth M."/>
            <person name="Szafranski K."/>
            <person name="Schliwa M."/>
        </authorList>
    </citation>
    <scope>NUCLEOTIDE SEQUENCE [LARGE SCALE GENOMIC DNA]</scope>
</reference>
<comment type="caution">
    <text evidence="1">The sequence shown here is derived from an EMBL/GenBank/DDBJ whole genome shotgun (WGS) entry which is preliminary data.</text>
</comment>
<dbReference type="EMBL" id="ASPP01019235">
    <property type="protein sequence ID" value="ETO15324.1"/>
    <property type="molecule type" value="Genomic_DNA"/>
</dbReference>
<protein>
    <submittedName>
        <fullName evidence="1">Uncharacterized protein</fullName>
    </submittedName>
</protein>
<keyword evidence="2" id="KW-1185">Reference proteome</keyword>
<feature type="non-terminal residue" evidence="1">
    <location>
        <position position="1"/>
    </location>
</feature>
<gene>
    <name evidence="1" type="ORF">RFI_22040</name>
</gene>
<evidence type="ECO:0000313" key="2">
    <source>
        <dbReference type="Proteomes" id="UP000023152"/>
    </source>
</evidence>
<name>X6MN87_RETFI</name>
<dbReference type="Proteomes" id="UP000023152">
    <property type="component" value="Unassembled WGS sequence"/>
</dbReference>
<dbReference type="InterPro" id="IPR015943">
    <property type="entry name" value="WD40/YVTN_repeat-like_dom_sf"/>
</dbReference>
<sequence length="162" mass="18396">FISVSADRSAILWTRDGVDNDRNSNSPAYKVKCQWNNLHNDPIYHCDWLRSSKMLANNWVAFCSGDNSFQIWSDFDNAKWKNYITFSNAHEEDINWIEFGPQIVTTDSKQVVIFATASDDGLIKLWKMVVDATPTSPSDHPHTDSSVSVSAGFDEQDIMDID</sequence>
<dbReference type="SUPFAM" id="SSF50978">
    <property type="entry name" value="WD40 repeat-like"/>
    <property type="match status" value="1"/>
</dbReference>
<evidence type="ECO:0000313" key="1">
    <source>
        <dbReference type="EMBL" id="ETO15324.1"/>
    </source>
</evidence>
<dbReference type="SMART" id="SM00320">
    <property type="entry name" value="WD40"/>
    <property type="match status" value="2"/>
</dbReference>
<proteinExistence type="predicted"/>
<dbReference type="Gene3D" id="2.130.10.10">
    <property type="entry name" value="YVTN repeat-like/Quinoprotein amine dehydrogenase"/>
    <property type="match status" value="1"/>
</dbReference>
<dbReference type="InterPro" id="IPR001680">
    <property type="entry name" value="WD40_rpt"/>
</dbReference>
<accession>X6MN87</accession>